<evidence type="ECO:0000313" key="2">
    <source>
        <dbReference type="EMBL" id="ORZ37727.1"/>
    </source>
</evidence>
<dbReference type="Proteomes" id="UP000193411">
    <property type="component" value="Unassembled WGS sequence"/>
</dbReference>
<name>A0A1Y2HT06_9FUNG</name>
<keyword evidence="3" id="KW-1185">Reference proteome</keyword>
<dbReference type="AlphaFoldDB" id="A0A1Y2HT06"/>
<feature type="compositionally biased region" description="Polar residues" evidence="1">
    <location>
        <begin position="121"/>
        <end position="145"/>
    </location>
</feature>
<feature type="compositionally biased region" description="Basic and acidic residues" evidence="1">
    <location>
        <begin position="11"/>
        <end position="22"/>
    </location>
</feature>
<gene>
    <name evidence="2" type="ORF">BCR44DRAFT_44981</name>
</gene>
<sequence length="553" mass="61792">MDGRTRHRSQHRENGRHVRISESVDSAVQTSISSHSQSPSHHRRHRRATRTSTAVQAQPFPSPGLPPASTVEIMQHRKSHDNARESLDRSGTAYPKNGIFFAYGQGTDQHRSFNANVPPNEMQTQTRVHLSQAPKTHAQSESIRQSLLHHPPPPPRKSLSMYPHQRLLSTDSLLLGPTPDRFSVPALGLDGGPARPKSLAAKMRTEPQAEMLDRDRARRYMYSTEYTRSFCEPWRGRPVHPPAREPVMETKSASRVRTVRDDAAQTAWGVDEGEVEVARQAGRVKMYRDDSVQTAPLTDDETGDFEDDDSAVVDSVARGGHDDYLYPPASRVQRSEARRRVEESSRYAHAQTDRTRHNSTSAQYPRRGSPRPSPLSTSPTGHQRNHNINPTPRSQSVMATYPLGDTLASRSPYRTNSPTHPYIAPPMIRQPPTTDLHPDPTADHVWAVLASTPATQMLPVPMNRSRHARPSESIRYASTPVVEPGRDDSHGWQRKKVAPKVDPEWVPIDPLFPASLTRAQGQGDVLSSRAKALAGGWMWSASSPRSQRQRVAR</sequence>
<organism evidence="2 3">
    <name type="scientific">Catenaria anguillulae PL171</name>
    <dbReference type="NCBI Taxonomy" id="765915"/>
    <lineage>
        <taxon>Eukaryota</taxon>
        <taxon>Fungi</taxon>
        <taxon>Fungi incertae sedis</taxon>
        <taxon>Blastocladiomycota</taxon>
        <taxon>Blastocladiomycetes</taxon>
        <taxon>Blastocladiales</taxon>
        <taxon>Catenariaceae</taxon>
        <taxon>Catenaria</taxon>
    </lineage>
</organism>
<dbReference type="EMBL" id="MCFL01000011">
    <property type="protein sequence ID" value="ORZ37727.1"/>
    <property type="molecule type" value="Genomic_DNA"/>
</dbReference>
<feature type="compositionally biased region" description="Basic residues" evidence="1">
    <location>
        <begin position="40"/>
        <end position="49"/>
    </location>
</feature>
<feature type="compositionally biased region" description="Basic residues" evidence="1">
    <location>
        <begin position="1"/>
        <end position="10"/>
    </location>
</feature>
<feature type="compositionally biased region" description="Low complexity" evidence="1">
    <location>
        <begin position="30"/>
        <end position="39"/>
    </location>
</feature>
<protein>
    <submittedName>
        <fullName evidence="2">Uncharacterized protein</fullName>
    </submittedName>
</protein>
<feature type="compositionally biased region" description="Acidic residues" evidence="1">
    <location>
        <begin position="298"/>
        <end position="307"/>
    </location>
</feature>
<feature type="compositionally biased region" description="Polar residues" evidence="1">
    <location>
        <begin position="408"/>
        <end position="419"/>
    </location>
</feature>
<comment type="caution">
    <text evidence="2">The sequence shown here is derived from an EMBL/GenBank/DDBJ whole genome shotgun (WGS) entry which is preliminary data.</text>
</comment>
<reference evidence="2 3" key="1">
    <citation type="submission" date="2016-07" db="EMBL/GenBank/DDBJ databases">
        <title>Pervasive Adenine N6-methylation of Active Genes in Fungi.</title>
        <authorList>
            <consortium name="DOE Joint Genome Institute"/>
            <person name="Mondo S.J."/>
            <person name="Dannebaum R.O."/>
            <person name="Kuo R.C."/>
            <person name="Labutti K."/>
            <person name="Haridas S."/>
            <person name="Kuo A."/>
            <person name="Salamov A."/>
            <person name="Ahrendt S.R."/>
            <person name="Lipzen A."/>
            <person name="Sullivan W."/>
            <person name="Andreopoulos W.B."/>
            <person name="Clum A."/>
            <person name="Lindquist E."/>
            <person name="Daum C."/>
            <person name="Ramamoorthy G.K."/>
            <person name="Gryganskyi A."/>
            <person name="Culley D."/>
            <person name="Magnuson J.K."/>
            <person name="James T.Y."/>
            <person name="O'Malley M.A."/>
            <person name="Stajich J.E."/>
            <person name="Spatafora J.W."/>
            <person name="Visel A."/>
            <person name="Grigoriev I.V."/>
        </authorList>
    </citation>
    <scope>NUCLEOTIDE SEQUENCE [LARGE SCALE GENOMIC DNA]</scope>
    <source>
        <strain evidence="2 3">PL171</strain>
    </source>
</reference>
<feature type="compositionally biased region" description="Polar residues" evidence="1">
    <location>
        <begin position="386"/>
        <end position="398"/>
    </location>
</feature>
<feature type="region of interest" description="Disordered" evidence="1">
    <location>
        <begin position="121"/>
        <end position="157"/>
    </location>
</feature>
<accession>A0A1Y2HT06</accession>
<dbReference type="OrthoDB" id="10680109at2759"/>
<feature type="region of interest" description="Disordered" evidence="1">
    <location>
        <begin position="288"/>
        <end position="307"/>
    </location>
</feature>
<proteinExistence type="predicted"/>
<feature type="region of interest" description="Disordered" evidence="1">
    <location>
        <begin position="1"/>
        <end position="69"/>
    </location>
</feature>
<evidence type="ECO:0000256" key="1">
    <source>
        <dbReference type="SAM" id="MobiDB-lite"/>
    </source>
</evidence>
<feature type="compositionally biased region" description="Basic and acidic residues" evidence="1">
    <location>
        <begin position="333"/>
        <end position="356"/>
    </location>
</feature>
<feature type="region of interest" description="Disordered" evidence="1">
    <location>
        <begin position="318"/>
        <end position="439"/>
    </location>
</feature>
<evidence type="ECO:0000313" key="3">
    <source>
        <dbReference type="Proteomes" id="UP000193411"/>
    </source>
</evidence>